<keyword evidence="2" id="KW-0963">Cytoplasm</keyword>
<evidence type="ECO:0000313" key="3">
    <source>
        <dbReference type="EMBL" id="BCA88464.1"/>
    </source>
</evidence>
<evidence type="ECO:0000256" key="1">
    <source>
        <dbReference type="ARBA" id="ARBA00010574"/>
    </source>
</evidence>
<dbReference type="GO" id="GO:0042256">
    <property type="term" value="P:cytosolic ribosome assembly"/>
    <property type="evidence" value="ECO:0007669"/>
    <property type="project" value="UniProtKB-UniRule"/>
</dbReference>
<dbReference type="GO" id="GO:0090071">
    <property type="term" value="P:negative regulation of ribosome biogenesis"/>
    <property type="evidence" value="ECO:0007669"/>
    <property type="project" value="UniProtKB-UniRule"/>
</dbReference>
<dbReference type="InterPro" id="IPR043519">
    <property type="entry name" value="NT_sf"/>
</dbReference>
<comment type="function">
    <text evidence="2">Functions as a ribosomal silencing factor. Interacts with ribosomal protein uL14 (rplN), blocking formation of intersubunit bridge B8. Prevents association of the 30S and 50S ribosomal subunits and the formation of functional ribosomes, thus repressing translation.</text>
</comment>
<name>A0A6F8SKW1_9ACTN</name>
<proteinExistence type="inferred from homology"/>
<gene>
    <name evidence="2" type="primary">rsfS</name>
    <name evidence="3" type="ORF">ADCFC_09620</name>
</gene>
<dbReference type="GO" id="GO:0005737">
    <property type="term" value="C:cytoplasm"/>
    <property type="evidence" value="ECO:0007669"/>
    <property type="project" value="UniProtKB-SubCell"/>
</dbReference>
<keyword evidence="2" id="KW-0810">Translation regulation</keyword>
<comment type="subunit">
    <text evidence="2">Interacts with ribosomal protein uL14 (rplN).</text>
</comment>
<evidence type="ECO:0000313" key="4">
    <source>
        <dbReference type="Proteomes" id="UP000501727"/>
    </source>
</evidence>
<organism evidence="3 4">
    <name type="scientific">Adlercreutzia hattorii</name>
    <dbReference type="NCBI Taxonomy" id="2707299"/>
    <lineage>
        <taxon>Bacteria</taxon>
        <taxon>Bacillati</taxon>
        <taxon>Actinomycetota</taxon>
        <taxon>Coriobacteriia</taxon>
        <taxon>Eggerthellales</taxon>
        <taxon>Eggerthellaceae</taxon>
        <taxon>Adlercreutzia</taxon>
    </lineage>
</organism>
<dbReference type="AlphaFoldDB" id="A0A6F8SKW1"/>
<comment type="similarity">
    <text evidence="1 2">Belongs to the Iojap/RsfS family.</text>
</comment>
<keyword evidence="4" id="KW-1185">Reference proteome</keyword>
<dbReference type="PANTHER" id="PTHR21043">
    <property type="entry name" value="IOJAP SUPERFAMILY ORTHOLOG"/>
    <property type="match status" value="1"/>
</dbReference>
<dbReference type="Pfam" id="PF02410">
    <property type="entry name" value="RsfS"/>
    <property type="match status" value="1"/>
</dbReference>
<dbReference type="SUPFAM" id="SSF81301">
    <property type="entry name" value="Nucleotidyltransferase"/>
    <property type="match status" value="1"/>
</dbReference>
<dbReference type="NCBIfam" id="TIGR00090">
    <property type="entry name" value="rsfS_iojap_ybeB"/>
    <property type="match status" value="1"/>
</dbReference>
<dbReference type="GO" id="GO:0017148">
    <property type="term" value="P:negative regulation of translation"/>
    <property type="evidence" value="ECO:0007669"/>
    <property type="project" value="UniProtKB-UniRule"/>
</dbReference>
<dbReference type="RefSeq" id="WP_114540005.1">
    <property type="nucleotide sequence ID" value="NZ_AP022829.1"/>
</dbReference>
<dbReference type="Gene3D" id="3.30.460.10">
    <property type="entry name" value="Beta Polymerase, domain 2"/>
    <property type="match status" value="1"/>
</dbReference>
<dbReference type="PANTHER" id="PTHR21043:SF0">
    <property type="entry name" value="MITOCHONDRIAL ASSEMBLY OF RIBOSOMAL LARGE SUBUNIT PROTEIN 1"/>
    <property type="match status" value="1"/>
</dbReference>
<dbReference type="EMBL" id="AP022829">
    <property type="protein sequence ID" value="BCA88464.1"/>
    <property type="molecule type" value="Genomic_DNA"/>
</dbReference>
<evidence type="ECO:0000256" key="2">
    <source>
        <dbReference type="HAMAP-Rule" id="MF_01477"/>
    </source>
</evidence>
<dbReference type="InterPro" id="IPR004394">
    <property type="entry name" value="Iojap/RsfS/C7orf30"/>
</dbReference>
<reference evidence="4" key="1">
    <citation type="journal article" date="2020" name="Microbiol. Resour. Announc.">
        <title>Complete Genome Sequence of Adlercreutzia sp. Strain 8CFCBH1, a Potent Producer of Equol, Isolated from Healthy Japanese Feces.</title>
        <authorList>
            <person name="Ogata Y."/>
            <person name="Sakamoto M."/>
            <person name="Ohkuma M."/>
            <person name="Hattori M."/>
            <person name="Suda W."/>
        </authorList>
    </citation>
    <scope>NUCLEOTIDE SEQUENCE [LARGE SCALE GENOMIC DNA]</scope>
    <source>
        <strain evidence="4">8CFCBH1</strain>
    </source>
</reference>
<reference evidence="4" key="2">
    <citation type="submission" date="2020-03" db="EMBL/GenBank/DDBJ databases">
        <title>Complete Genome Sequence of Adlercreutzia sp. strain 8CFCBH1 Producing Equol, Isolated from Healthy Japanese Feces.</title>
        <authorList>
            <person name="Ogata Y."/>
            <person name="Sakamoto M."/>
            <person name="Ohkuma M."/>
            <person name="Hattori M."/>
            <person name="Suda W."/>
        </authorList>
    </citation>
    <scope>NUCLEOTIDE SEQUENCE [LARGE SCALE GENOMIC DNA]</scope>
    <source>
        <strain evidence="4">8CFCBH1</strain>
    </source>
</reference>
<sequence length="151" mass="16790">MTDAVEQQAAFSRKCALIAAKAADEKKATDIMVQEVRDLIGVTDYFVIATAANSRQVDAIIDEIEDKLREEASIKPTHREMSADGSWSLLDYGNIVVHVFMPETREYYRLEALWNDAPVIDLAAEAGLENLQYSDRIAKLLGREAAQGEEA</sequence>
<dbReference type="Proteomes" id="UP000501727">
    <property type="component" value="Chromosome"/>
</dbReference>
<accession>A0A6F8SKW1</accession>
<dbReference type="KEGG" id="ahat:ADCFC_10830"/>
<dbReference type="GO" id="GO:0043023">
    <property type="term" value="F:ribosomal large subunit binding"/>
    <property type="evidence" value="ECO:0007669"/>
    <property type="project" value="TreeGrafter"/>
</dbReference>
<keyword evidence="2" id="KW-0678">Repressor</keyword>
<protein>
    <recommendedName>
        <fullName evidence="2">Ribosomal silencing factor RsfS</fullName>
    </recommendedName>
</protein>
<dbReference type="HAMAP" id="MF_01477">
    <property type="entry name" value="Iojap_RsfS"/>
    <property type="match status" value="1"/>
</dbReference>
<comment type="subcellular location">
    <subcellularLocation>
        <location evidence="2">Cytoplasm</location>
    </subcellularLocation>
</comment>